<dbReference type="RefSeq" id="WP_110570212.1">
    <property type="nucleotide sequence ID" value="NZ_CP137147.1"/>
</dbReference>
<dbReference type="OrthoDB" id="9811366at2"/>
<accession>A0A318QJS1</accession>
<dbReference type="PANTHER" id="PTHR36417">
    <property type="entry name" value="SELENOPROTEIN DOMAIN PROTEIN (AFU_ORTHOLOGUE AFUA_1G05220)"/>
    <property type="match status" value="1"/>
</dbReference>
<evidence type="ECO:0000313" key="3">
    <source>
        <dbReference type="Proteomes" id="UP000247814"/>
    </source>
</evidence>
<dbReference type="EMBL" id="NKUA01000040">
    <property type="protein sequence ID" value="PYD77502.1"/>
    <property type="molecule type" value="Genomic_DNA"/>
</dbReference>
<dbReference type="Proteomes" id="UP000247814">
    <property type="component" value="Unassembled WGS sequence"/>
</dbReference>
<organism evidence="2 3">
    <name type="scientific">Komagataeibacter sucrofermentans</name>
    <dbReference type="NCBI Taxonomy" id="1053551"/>
    <lineage>
        <taxon>Bacteria</taxon>
        <taxon>Pseudomonadati</taxon>
        <taxon>Pseudomonadota</taxon>
        <taxon>Alphaproteobacteria</taxon>
        <taxon>Acetobacterales</taxon>
        <taxon>Acetobacteraceae</taxon>
        <taxon>Komagataeibacter</taxon>
    </lineage>
</organism>
<protein>
    <submittedName>
        <fullName evidence="2">SelT/selW/selH selenoprotein</fullName>
    </submittedName>
</protein>
<dbReference type="Gene3D" id="3.40.30.10">
    <property type="entry name" value="Glutaredoxin"/>
    <property type="match status" value="1"/>
</dbReference>
<sequence>MTDPNPTTGRPDISILYCTRCNWLLRAAWMAQELLSTFGEELGSVSLIPASGGRFEVTVNSQLVWERKRDGGFPGPKELKQRVRDVIAPGRDMGHIDRNGGASG</sequence>
<dbReference type="InterPro" id="IPR011893">
    <property type="entry name" value="Selenoprotein_Rdx-typ"/>
</dbReference>
<comment type="caution">
    <text evidence="2">The sequence shown here is derived from an EMBL/GenBank/DDBJ whole genome shotgun (WGS) entry which is preliminary data.</text>
</comment>
<evidence type="ECO:0000313" key="2">
    <source>
        <dbReference type="EMBL" id="PYD77502.1"/>
    </source>
</evidence>
<dbReference type="InterPro" id="IPR036249">
    <property type="entry name" value="Thioredoxin-like_sf"/>
</dbReference>
<keyword evidence="1" id="KW-0676">Redox-active center</keyword>
<gene>
    <name evidence="2" type="ORF">CFR77_15040</name>
</gene>
<evidence type="ECO:0000256" key="1">
    <source>
        <dbReference type="ARBA" id="ARBA00023284"/>
    </source>
</evidence>
<dbReference type="NCBIfam" id="TIGR02174">
    <property type="entry name" value="CXXU_selWTH"/>
    <property type="match status" value="1"/>
</dbReference>
<proteinExistence type="predicted"/>
<dbReference type="Pfam" id="PF10262">
    <property type="entry name" value="Rdx"/>
    <property type="match status" value="1"/>
</dbReference>
<dbReference type="PANTHER" id="PTHR36417:SF2">
    <property type="entry name" value="SELENOPROTEIN DOMAIN PROTEIN (AFU_ORTHOLOGUE AFUA_1G05220)"/>
    <property type="match status" value="1"/>
</dbReference>
<dbReference type="AlphaFoldDB" id="A0A318QJS1"/>
<dbReference type="SUPFAM" id="SSF52833">
    <property type="entry name" value="Thioredoxin-like"/>
    <property type="match status" value="1"/>
</dbReference>
<name>A0A318QJS1_9PROT</name>
<keyword evidence="3" id="KW-1185">Reference proteome</keyword>
<reference evidence="2 3" key="1">
    <citation type="submission" date="2017-07" db="EMBL/GenBank/DDBJ databases">
        <title>A draft genome sequence of Komagataeibacter sucrofermentans LMG 18788.</title>
        <authorList>
            <person name="Skraban J."/>
            <person name="Cleenwerck I."/>
            <person name="Vandamme P."/>
            <person name="Trcek J."/>
        </authorList>
    </citation>
    <scope>NUCLEOTIDE SEQUENCE [LARGE SCALE GENOMIC DNA]</scope>
    <source>
        <strain evidence="2 3">LMG 18788</strain>
    </source>
</reference>